<dbReference type="EMBL" id="MNCJ02000323">
    <property type="protein sequence ID" value="KAF5797248.1"/>
    <property type="molecule type" value="Genomic_DNA"/>
</dbReference>
<keyword evidence="1" id="KW-1133">Transmembrane helix</keyword>
<name>A0A251U9K5_HELAN</name>
<dbReference type="EMBL" id="CM007897">
    <property type="protein sequence ID" value="OTG19723.1"/>
    <property type="molecule type" value="Genomic_DNA"/>
</dbReference>
<organism evidence="3 4">
    <name type="scientific">Helianthus annuus</name>
    <name type="common">Common sunflower</name>
    <dbReference type="NCBI Taxonomy" id="4232"/>
    <lineage>
        <taxon>Eukaryota</taxon>
        <taxon>Viridiplantae</taxon>
        <taxon>Streptophyta</taxon>
        <taxon>Embryophyta</taxon>
        <taxon>Tracheophyta</taxon>
        <taxon>Spermatophyta</taxon>
        <taxon>Magnoliopsida</taxon>
        <taxon>eudicotyledons</taxon>
        <taxon>Gunneridae</taxon>
        <taxon>Pentapetalae</taxon>
        <taxon>asterids</taxon>
        <taxon>campanulids</taxon>
        <taxon>Asterales</taxon>
        <taxon>Asteraceae</taxon>
        <taxon>Asteroideae</taxon>
        <taxon>Heliantheae alliance</taxon>
        <taxon>Heliantheae</taxon>
        <taxon>Helianthus</taxon>
    </lineage>
</organism>
<reference evidence="3" key="2">
    <citation type="submission" date="2017-02" db="EMBL/GenBank/DDBJ databases">
        <title>Sunflower complete genome.</title>
        <authorList>
            <person name="Langlade N."/>
            <person name="Munos S."/>
        </authorList>
    </citation>
    <scope>NUCLEOTIDE SEQUENCE [LARGE SCALE GENOMIC DNA]</scope>
    <source>
        <tissue evidence="3">Leaves</tissue>
    </source>
</reference>
<dbReference type="AlphaFoldDB" id="A0A251U9K5"/>
<reference evidence="2 4" key="1">
    <citation type="journal article" date="2017" name="Nature">
        <title>The sunflower genome provides insights into oil metabolism, flowering and Asterid evolution.</title>
        <authorList>
            <person name="Badouin H."/>
            <person name="Gouzy J."/>
            <person name="Grassa C.J."/>
            <person name="Murat F."/>
            <person name="Staton S.E."/>
            <person name="Cottret L."/>
            <person name="Lelandais-Briere C."/>
            <person name="Owens G.L."/>
            <person name="Carrere S."/>
            <person name="Mayjonade B."/>
            <person name="Legrand L."/>
            <person name="Gill N."/>
            <person name="Kane N.C."/>
            <person name="Bowers J.E."/>
            <person name="Hubner S."/>
            <person name="Bellec A."/>
            <person name="Berard A."/>
            <person name="Berges H."/>
            <person name="Blanchet N."/>
            <person name="Boniface M.C."/>
            <person name="Brunel D."/>
            <person name="Catrice O."/>
            <person name="Chaidir N."/>
            <person name="Claudel C."/>
            <person name="Donnadieu C."/>
            <person name="Faraut T."/>
            <person name="Fievet G."/>
            <person name="Helmstetter N."/>
            <person name="King M."/>
            <person name="Knapp S.J."/>
            <person name="Lai Z."/>
            <person name="Le Paslier M.C."/>
            <person name="Lippi Y."/>
            <person name="Lorenzon L."/>
            <person name="Mandel J.R."/>
            <person name="Marage G."/>
            <person name="Marchand G."/>
            <person name="Marquand E."/>
            <person name="Bret-Mestries E."/>
            <person name="Morien E."/>
            <person name="Nambeesan S."/>
            <person name="Nguyen T."/>
            <person name="Pegot-Espagnet P."/>
            <person name="Pouilly N."/>
            <person name="Raftis F."/>
            <person name="Sallet E."/>
            <person name="Schiex T."/>
            <person name="Thomas J."/>
            <person name="Vandecasteele C."/>
            <person name="Vares D."/>
            <person name="Vear F."/>
            <person name="Vautrin S."/>
            <person name="Crespi M."/>
            <person name="Mangin B."/>
            <person name="Burke J.M."/>
            <person name="Salse J."/>
            <person name="Munos S."/>
            <person name="Vincourt P."/>
            <person name="Rieseberg L.H."/>
            <person name="Langlade N.B."/>
        </authorList>
    </citation>
    <scope>NUCLEOTIDE SEQUENCE [LARGE SCALE GENOMIC DNA]</scope>
    <source>
        <strain evidence="4">cv. SF193</strain>
        <tissue evidence="2">Leaves</tissue>
    </source>
</reference>
<keyword evidence="1" id="KW-0472">Membrane</keyword>
<dbReference type="Proteomes" id="UP000215914">
    <property type="component" value="Chromosome 8"/>
</dbReference>
<protein>
    <submittedName>
        <fullName evidence="3">Uncharacterized protein</fullName>
    </submittedName>
</protein>
<proteinExistence type="predicted"/>
<gene>
    <name evidence="3" type="ORF">HannXRQ_Chr08g0237261</name>
    <name evidence="2" type="ORF">HanXRQr2_Chr08g0361371</name>
</gene>
<evidence type="ECO:0000256" key="1">
    <source>
        <dbReference type="SAM" id="Phobius"/>
    </source>
</evidence>
<accession>A0A251U9K5</accession>
<evidence type="ECO:0000313" key="2">
    <source>
        <dbReference type="EMBL" id="KAF5797248.1"/>
    </source>
</evidence>
<keyword evidence="4" id="KW-1185">Reference proteome</keyword>
<dbReference type="Gramene" id="mRNA:HanXRQr2_Chr08g0361371">
    <property type="protein sequence ID" value="CDS:HanXRQr2_Chr08g0361371.1"/>
    <property type="gene ID" value="HanXRQr2_Chr08g0361371"/>
</dbReference>
<evidence type="ECO:0000313" key="3">
    <source>
        <dbReference type="EMBL" id="OTG19723.1"/>
    </source>
</evidence>
<sequence length="55" mass="6444">MGCILICMLCIEVIFCFVLLYFHVLCLYSLLSLPRVLLTFHLPFLPRYIPSQSHI</sequence>
<dbReference type="InParanoid" id="A0A251U9K5"/>
<reference evidence="2" key="3">
    <citation type="submission" date="2020-06" db="EMBL/GenBank/DDBJ databases">
        <title>Helianthus annuus Genome sequencing and assembly Release 2.</title>
        <authorList>
            <person name="Gouzy J."/>
            <person name="Langlade N."/>
            <person name="Munos S."/>
        </authorList>
    </citation>
    <scope>NUCLEOTIDE SEQUENCE</scope>
    <source>
        <tissue evidence="2">Leaves</tissue>
    </source>
</reference>
<evidence type="ECO:0000313" key="4">
    <source>
        <dbReference type="Proteomes" id="UP000215914"/>
    </source>
</evidence>
<feature type="transmembrane region" description="Helical" evidence="1">
    <location>
        <begin position="7"/>
        <end position="31"/>
    </location>
</feature>
<keyword evidence="1" id="KW-0812">Transmembrane</keyword>